<dbReference type="InterPro" id="IPR002471">
    <property type="entry name" value="Pept_S9_AS"/>
</dbReference>
<dbReference type="Gene3D" id="2.120.10.30">
    <property type="entry name" value="TolB, C-terminal domain"/>
    <property type="match status" value="2"/>
</dbReference>
<keyword evidence="3" id="KW-0645">Protease</keyword>
<organism evidence="9 10">
    <name type="scientific">Piscinibacterium candidicorallinum</name>
    <dbReference type="NCBI Taxonomy" id="1793872"/>
    <lineage>
        <taxon>Bacteria</taxon>
        <taxon>Pseudomonadati</taxon>
        <taxon>Pseudomonadota</taxon>
        <taxon>Betaproteobacteria</taxon>
        <taxon>Burkholderiales</taxon>
        <taxon>Piscinibacterium</taxon>
    </lineage>
</organism>
<dbReference type="PANTHER" id="PTHR42776">
    <property type="entry name" value="SERINE PEPTIDASE S9 FAMILY MEMBER"/>
    <property type="match status" value="1"/>
</dbReference>
<keyword evidence="2" id="KW-0378">Hydrolase</keyword>
<feature type="domain" description="Peptidase S9 prolyl oligopeptidase catalytic" evidence="8">
    <location>
        <begin position="458"/>
        <end position="667"/>
    </location>
</feature>
<keyword evidence="1" id="KW-0732">Signal</keyword>
<evidence type="ECO:0000313" key="10">
    <source>
        <dbReference type="Proteomes" id="UP001595556"/>
    </source>
</evidence>
<keyword evidence="3" id="KW-0720">Serine protease</keyword>
<evidence type="ECO:0000256" key="7">
    <source>
        <dbReference type="ARBA" id="ARBA00045885"/>
    </source>
</evidence>
<comment type="caution">
    <text evidence="9">The sequence shown here is derived from an EMBL/GenBank/DDBJ whole genome shotgun (WGS) entry which is preliminary data.</text>
</comment>
<evidence type="ECO:0000256" key="3">
    <source>
        <dbReference type="ARBA" id="ARBA00022825"/>
    </source>
</evidence>
<evidence type="ECO:0000256" key="2">
    <source>
        <dbReference type="ARBA" id="ARBA00022801"/>
    </source>
</evidence>
<dbReference type="InterPro" id="IPR029058">
    <property type="entry name" value="AB_hydrolase_fold"/>
</dbReference>
<dbReference type="PROSITE" id="PS00708">
    <property type="entry name" value="PRO_ENDOPEP_SER"/>
    <property type="match status" value="1"/>
</dbReference>
<dbReference type="InterPro" id="IPR011659">
    <property type="entry name" value="WD40"/>
</dbReference>
<dbReference type="Proteomes" id="UP001595556">
    <property type="component" value="Unassembled WGS sequence"/>
</dbReference>
<dbReference type="SUPFAM" id="SSF53474">
    <property type="entry name" value="alpha/beta-Hydrolases"/>
    <property type="match status" value="1"/>
</dbReference>
<keyword evidence="4" id="KW-0007">Acetylation</keyword>
<evidence type="ECO:0000256" key="6">
    <source>
        <dbReference type="ARBA" id="ARBA00032596"/>
    </source>
</evidence>
<dbReference type="EMBL" id="JBHRTI010000003">
    <property type="protein sequence ID" value="MFC3146390.1"/>
    <property type="molecule type" value="Genomic_DNA"/>
</dbReference>
<evidence type="ECO:0000259" key="8">
    <source>
        <dbReference type="Pfam" id="PF00326"/>
    </source>
</evidence>
<comment type="function">
    <text evidence="7">This enzyme catalyzes the hydrolysis of the N-terminal peptide bond of an N-acetylated peptide to generate an N-acetylated amino acid and a peptide with a free N-terminus. It preferentially cleaves off Ac-Ala, Ac-Met and Ac-Ser. Also, involved in the degradation of oxidized and glycated proteins.</text>
</comment>
<evidence type="ECO:0000256" key="5">
    <source>
        <dbReference type="ARBA" id="ARBA00032284"/>
    </source>
</evidence>
<dbReference type="Pfam" id="PF00326">
    <property type="entry name" value="Peptidase_S9"/>
    <property type="match status" value="1"/>
</dbReference>
<name>A0ABV7H2C6_9BURK</name>
<evidence type="ECO:0000256" key="4">
    <source>
        <dbReference type="ARBA" id="ARBA00022990"/>
    </source>
</evidence>
<protein>
    <recommendedName>
        <fullName evidence="6">Acyl-peptide hydrolase</fullName>
    </recommendedName>
    <alternativeName>
        <fullName evidence="5">Acylaminoacyl-peptidase</fullName>
    </alternativeName>
</protein>
<sequence length="685" mass="77192">MSKQRITVEDLWKLERIGAPKLSPDGAQAVASVTRYDMDANKSSSSLWLFSTFGGDPRKLTACGEKDGEAAWSPRGDLIAFVAKREQEGKKDDSAQIYVIAPDGGEARRVTDYAPGVFGIKWFPDGKRIAFLSWVWPQEMGDKAQTKAHKAFKDRKESAYVTEEHWYRHWDHNLPMGRAIHLHVVDIATGKVTDLFEGSALELGRADASAADYDISPDGKHIVFSHDPLPVKRILNTFALSRIDVKTRKVSLLVQDKDWDFRHPVHAADGKQLAVVVAHSGKRHTAPALLGMVDAASGRWQALSAKWDREVVGVPAWSTEGDALYCMAEDLGRCHLWHFDLKTRTPKVLVQGGWVHGFSVSAGQLVYTSDSMVHPDRLHVLDAEGTPKRLERFNDELLKAFKFGPYESVSYKGAKIDGKRTDAQMWVIYPPGFDAKKKYPLLHCIHGGPHTASGDTFHYRWNNQVFASGNGTQDYVVVCVNYHGSTSFGFDYKDSITHRWGELELQDVEAATDHMLTKPYIDANRVYATGGSYGGYMVAWMNGHCKPGRYQAYVCHAGCYDWVSMFASDGAEWFKKELGAWYWDDMAKVHKQSPHAFARHFSTPTLVIHGQLDYRVPDAQGLAYYSTLKAQEIDARLVWFPDENHWILKPRNSKLWYAEFFDWLKRYPSKSTVKPPARKKGGGAK</sequence>
<reference evidence="10" key="1">
    <citation type="journal article" date="2019" name="Int. J. Syst. Evol. Microbiol.">
        <title>The Global Catalogue of Microorganisms (GCM) 10K type strain sequencing project: providing services to taxonomists for standard genome sequencing and annotation.</title>
        <authorList>
            <consortium name="The Broad Institute Genomics Platform"/>
            <consortium name="The Broad Institute Genome Sequencing Center for Infectious Disease"/>
            <person name="Wu L."/>
            <person name="Ma J."/>
        </authorList>
    </citation>
    <scope>NUCLEOTIDE SEQUENCE [LARGE SCALE GENOMIC DNA]</scope>
    <source>
        <strain evidence="10">KCTC 52168</strain>
    </source>
</reference>
<evidence type="ECO:0000313" key="9">
    <source>
        <dbReference type="EMBL" id="MFC3146390.1"/>
    </source>
</evidence>
<keyword evidence="10" id="KW-1185">Reference proteome</keyword>
<evidence type="ECO:0000256" key="1">
    <source>
        <dbReference type="ARBA" id="ARBA00022729"/>
    </source>
</evidence>
<dbReference type="PANTHER" id="PTHR42776:SF13">
    <property type="entry name" value="DIPEPTIDYL-PEPTIDASE 5"/>
    <property type="match status" value="1"/>
</dbReference>
<dbReference type="RefSeq" id="WP_377300662.1">
    <property type="nucleotide sequence ID" value="NZ_CP180191.1"/>
</dbReference>
<proteinExistence type="predicted"/>
<dbReference type="Pfam" id="PF07676">
    <property type="entry name" value="PD40"/>
    <property type="match status" value="1"/>
</dbReference>
<dbReference type="InterPro" id="IPR001375">
    <property type="entry name" value="Peptidase_S9_cat"/>
</dbReference>
<gene>
    <name evidence="9" type="ORF">ACFOEN_01895</name>
</gene>
<dbReference type="SUPFAM" id="SSF82171">
    <property type="entry name" value="DPP6 N-terminal domain-like"/>
    <property type="match status" value="1"/>
</dbReference>
<dbReference type="InterPro" id="IPR011042">
    <property type="entry name" value="6-blade_b-propeller_TolB-like"/>
</dbReference>
<accession>A0ABV7H2C6</accession>
<dbReference type="Gene3D" id="3.40.50.1820">
    <property type="entry name" value="alpha/beta hydrolase"/>
    <property type="match status" value="1"/>
</dbReference>